<dbReference type="KEGG" id="asim:FE240_11140"/>
<organism evidence="1 2">
    <name type="scientific">Aeromonas simiae</name>
    <dbReference type="NCBI Taxonomy" id="218936"/>
    <lineage>
        <taxon>Bacteria</taxon>
        <taxon>Pseudomonadati</taxon>
        <taxon>Pseudomonadota</taxon>
        <taxon>Gammaproteobacteria</taxon>
        <taxon>Aeromonadales</taxon>
        <taxon>Aeromonadaceae</taxon>
        <taxon>Aeromonas</taxon>
    </lineage>
</organism>
<dbReference type="Proteomes" id="UP000594034">
    <property type="component" value="Chromosome"/>
</dbReference>
<evidence type="ECO:0000313" key="1">
    <source>
        <dbReference type="EMBL" id="QFI55189.1"/>
    </source>
</evidence>
<accession>A0A5J6WVM3</accession>
<name>A0A5J6WVM3_9GAMM</name>
<dbReference type="EMBL" id="CP040449">
    <property type="protein sequence ID" value="QFI55189.1"/>
    <property type="molecule type" value="Genomic_DNA"/>
</dbReference>
<keyword evidence="2" id="KW-1185">Reference proteome</keyword>
<dbReference type="AlphaFoldDB" id="A0A5J6WVM3"/>
<reference evidence="1 2" key="1">
    <citation type="submission" date="2019-05" db="EMBL/GenBank/DDBJ databases">
        <title>OXA-830, a novel chromosomally encoded expanded-spectrum class D beta-lactamase in Aeromonas simiae.</title>
        <authorList>
            <person name="Zhou W."/>
            <person name="Chen Q."/>
        </authorList>
    </citation>
    <scope>NUCLEOTIDE SEQUENCE [LARGE SCALE GENOMIC DNA]</scope>
    <source>
        <strain evidence="1 2">A6</strain>
    </source>
</reference>
<sequence length="121" mass="14363">MSMQPTECLRDILAKLQTTQDVKPKKHPAVILAEKIEVRLFSKNKLRQNKTIYTTDELWDLFRVLFINHFGPCEEARLKAWTYSLKCKGRVQVLNALYDLLEERYPPVKFERRAAKPKREE</sequence>
<gene>
    <name evidence="1" type="ORF">FE240_11140</name>
</gene>
<dbReference type="RefSeq" id="WP_193000983.1">
    <property type="nucleotide sequence ID" value="NZ_CP040449.1"/>
</dbReference>
<evidence type="ECO:0000313" key="2">
    <source>
        <dbReference type="Proteomes" id="UP000594034"/>
    </source>
</evidence>
<proteinExistence type="predicted"/>
<protein>
    <submittedName>
        <fullName evidence="1">Uncharacterized protein</fullName>
    </submittedName>
</protein>